<evidence type="ECO:0000313" key="11">
    <source>
        <dbReference type="EMBL" id="KAK7714542.1"/>
    </source>
</evidence>
<evidence type="ECO:0000256" key="3">
    <source>
        <dbReference type="ARBA" id="ARBA00022679"/>
    </source>
</evidence>
<dbReference type="InterPro" id="IPR014043">
    <property type="entry name" value="Acyl_transferase_dom"/>
</dbReference>
<dbReference type="SMART" id="SM00825">
    <property type="entry name" value="PKS_KS"/>
    <property type="match status" value="1"/>
</dbReference>
<dbReference type="SUPFAM" id="SSF47336">
    <property type="entry name" value="ACP-like"/>
    <property type="match status" value="2"/>
</dbReference>
<dbReference type="InterPro" id="IPR041068">
    <property type="entry name" value="HTH_51"/>
</dbReference>
<dbReference type="SUPFAM" id="SSF52151">
    <property type="entry name" value="FabD/lysophospholipase-like"/>
    <property type="match status" value="1"/>
</dbReference>
<dbReference type="Gene3D" id="1.10.1200.10">
    <property type="entry name" value="ACP-like"/>
    <property type="match status" value="2"/>
</dbReference>
<dbReference type="InterPro" id="IPR042104">
    <property type="entry name" value="PKS_dehydratase_sf"/>
</dbReference>
<dbReference type="InterPro" id="IPR006162">
    <property type="entry name" value="Ppantetheine_attach_site"/>
</dbReference>
<feature type="domain" description="Carrier" evidence="8">
    <location>
        <begin position="1584"/>
        <end position="1658"/>
    </location>
</feature>
<dbReference type="Pfam" id="PF00698">
    <property type="entry name" value="Acyl_transf_1"/>
    <property type="match status" value="1"/>
</dbReference>
<sequence>MRPTPETDPRVLQAYVSVLYDENRATITLPARCVTEALQVFKAIGVSATEVGLYGRFHWPGHKDAAEKAALFADAHPQFQFLAAESLVLPARSNSKSAFAGPLHGEVIRSILLETPQWHHTLSCVEESGTSLLISFGVERSVPPSLMRKLSWRLVSMAELERQNHSAGSASTRFYTDTDIAIVGMACKVAGADDVEEFWKLLCEGKSQHREVPADRFPFRSAYRPEEASGARKWFGNFMNDHDAFDHKFFKKTPREAASMDPQQRQVLQVAYQAVEQSGYFRKAQPDTNVGCYIGVCAVDYENNVACHPANAFTATGTLRGFIAGKISHFFGWTGPGLTLDSACSSSLVSLHLACQAILNGECSAAVAGGSHVMTSPLCYQNLAGASFLSKTGQCKPFDIAADGYCRGEGCAVVFLESLKTAIADNDQILAVIAGTAVQQNENCTPIVVPNAPSLTDIFRTVVRKSKLSPEQIGVVEAHGTGTPVGDPAEYDSIRRVLGGGATPRTSQLLLSSVKGLIGHLECTSGMASLVKTVLMIRQGAVPAQASFNTLNPAVKAEEEDRITVPTTLTPWNAGYRAALINNYGGSGSNASMIVVQAPRRSHLLPPSGSTTAEPAVQSKTPFSLCAMDDKSLRAYASALSCFLNSRPDTELADLSFNVARQSNRTLPRRQLFTCRSSSELKEQLAALENDRPIQQTNTRPIQTPPVILAFGGQISTFVGLDRRVYETVGILQNHLDQCDIVCRSLGLDSIFPAIFQREPIDDTVLLQTALFAMQYSSAKSWIESGVQPVAVLGHSFGELTALCVAGILSLEDTMKIVAARARAIRDQWGTDKGVMMALEASLQDVERLVEVSNATLKEGQEPAVIACFNGPRSYTLAGSAAAMDAAASVLSSDKSFTIKWKKLNVTNAFHSTLVEPLMASLKESAAGLTFEQPRIEWARCTETESGPDITRDFFAEHMREPVYFNHCVQRLAARYPESVWLEGGSNSTVTTMISRALGAPQNNSFVPVNLSSDAACDNLAETTVKLWAAGVEVTHWPHSGIQGSQYDVLLLPPYQFAKSKHWIELKDGQVVPVEAKERTALVPPAAETEKLPETLLTFVGFQDGSAKRHARFRVNNMIPQFTELMEGHTIAHTAPICPATVQIDLAIDGLSQIVSLGSEEFNPEIYDIENLSPICNNPSLYINLDLEASASEPGVWLFKFSSASSSSSPTATTHTSGRIVPSIKALATELDLTRYQRVISHNRCRDLLDATDQDDVIQGRSIYKIFADVVDYGEQYRGLVKLVGKGNMSAGSVVKAYSAKTWFDAHLSDAFCQVGGVFVNCMTDRDPSDIFIARGLERWMRSCHLLRSRPGSYDVLAFHNGSTTSGAFLTDVFVFRPDTGALVEAILGIHYVKVPKVSISKLLNRLAGTSATKAAPSRATPIEPIPAASSIQAAALPASNVSIAKSTNDKKAQAAPVVREDDLFAKLKAILSDLSGIDQSDIKLESNLAELGVDSLMGMELMTELEAKFKCAFSPDEAAEVTTVKELVECTRRTVGFIVEIDVADASSDSNSALESSHTTRQASDPESLTSIEDSGPSTPAGGSAKVDVFRMLAEFIGIDQDELSPTMVLGDLGVDSLMAMELRAGLESDFGLELDEKLALENITAADLEKAVNGAGNSSSQIFAAREVPTPVPALTQTTPALQPKNGLELSLETITETFNEVKARTDQAILDGGAKNYVAQVLPLQDELCVALTLEAFEKLGCRVKQAGPGDRVRLFDCVSAHNQLLHYLCEMVEKVSGLFRIGDDGSLTRTDKPYSVRSSQAIREELQSTAPNEASANDMTHYAGSHLADILEGKTDGIKLIFGSEKGRRLVSNVYGDWPLNRILYGQIEAFLSALIERLPLQTEAPLKILEMGAGTGGTTKWLVPLLARLGKPVEYTFTDLSPSFVAAARKRFKDYAFMKFRTHDIEKEPAADLLGTQHIIIASNAVHATSSMVSSTANIRKALKPNGILMMVEMTSTLYWVDMIFGLFEGWWRFDDGRTHAVASEIQWRRALERAGYGFVDWSDGALPESKAERLLIAASCEKRDLVSSPRELESRQVLVDGFVNEMSRDFEVAPQGLSTAAKSEAAMTRLSGSCVLVTGGTGSLGSHLVANLAERPNVDAVVVLNRRHEVDAIQRQLQALASRGLSLSAAALGKLQVYGTDMSKPHLGLPRETYKAICSTTTHIIHAAWAMSAKRPISGFRPQFDIMRNMIELARDAANMLPLSTQICFQFISSIAVVGHYPLRHGTADVPEVRVNIADVLPNGYGDAKFACERALDLTLHRHPDRFAVSCVRIGQIAGARASGYWNTQEHLPFLLRSAQTLRCLPQLDGVLSWTPVDCVAGTLADLVLTPERPYPVYNIDNPVRQRWSDVLPVLADAMGLDELVPFRDWVDRVRVGGPSGGNPALMLIDFLEDNFERMSCGGLLLSTAQATEHSPTLAATGPVSDEVVRRFIQYWQNCGFLE</sequence>
<dbReference type="PROSITE" id="PS52004">
    <property type="entry name" value="KS3_2"/>
    <property type="match status" value="1"/>
</dbReference>
<dbReference type="PROSITE" id="PS52019">
    <property type="entry name" value="PKS_MFAS_DH"/>
    <property type="match status" value="1"/>
</dbReference>
<evidence type="ECO:0000259" key="8">
    <source>
        <dbReference type="PROSITE" id="PS50075"/>
    </source>
</evidence>
<dbReference type="SUPFAM" id="SSF51735">
    <property type="entry name" value="NAD(P)-binding Rossmann-fold domains"/>
    <property type="match status" value="1"/>
</dbReference>
<reference evidence="11 12" key="1">
    <citation type="submission" date="2024-02" db="EMBL/GenBank/DDBJ databases">
        <title>De novo assembly and annotation of 12 fungi associated with fruit tree decline syndrome in Ontario, Canada.</title>
        <authorList>
            <person name="Sulman M."/>
            <person name="Ellouze W."/>
            <person name="Ilyukhin E."/>
        </authorList>
    </citation>
    <scope>NUCLEOTIDE SEQUENCE [LARGE SCALE GENOMIC DNA]</scope>
    <source>
        <strain evidence="11 12">M169</strain>
    </source>
</reference>
<dbReference type="CDD" id="cd00833">
    <property type="entry name" value="PKS"/>
    <property type="match status" value="1"/>
</dbReference>
<dbReference type="Gene3D" id="3.40.50.150">
    <property type="entry name" value="Vaccinia Virus protein VP39"/>
    <property type="match status" value="1"/>
</dbReference>
<dbReference type="Gene3D" id="3.40.366.10">
    <property type="entry name" value="Malonyl-Coenzyme A Acyl Carrier Protein, domain 2"/>
    <property type="match status" value="1"/>
</dbReference>
<dbReference type="Gene3D" id="3.40.50.720">
    <property type="entry name" value="NAD(P)-binding Rossmann-like Domain"/>
    <property type="match status" value="1"/>
</dbReference>
<dbReference type="SUPFAM" id="SSF53901">
    <property type="entry name" value="Thiolase-like"/>
    <property type="match status" value="1"/>
</dbReference>
<dbReference type="EMBL" id="JAKNSF020000116">
    <property type="protein sequence ID" value="KAK7714542.1"/>
    <property type="molecule type" value="Genomic_DNA"/>
</dbReference>
<gene>
    <name evidence="11" type="ORF">SLS63_011734</name>
</gene>
<keyword evidence="5" id="KW-0012">Acyltransferase</keyword>
<dbReference type="InterPro" id="IPR013120">
    <property type="entry name" value="FAR_NAD-bd"/>
</dbReference>
<evidence type="ECO:0000259" key="10">
    <source>
        <dbReference type="PROSITE" id="PS52019"/>
    </source>
</evidence>
<comment type="caution">
    <text evidence="11">The sequence shown here is derived from an EMBL/GenBank/DDBJ whole genome shotgun (WGS) entry which is preliminary data.</text>
</comment>
<dbReference type="InterPro" id="IPR016035">
    <property type="entry name" value="Acyl_Trfase/lysoPLipase"/>
</dbReference>
<feature type="region of interest" description="N-terminal hotdog fold" evidence="6">
    <location>
        <begin position="1093"/>
        <end position="1227"/>
    </location>
</feature>
<dbReference type="InterPro" id="IPR029063">
    <property type="entry name" value="SAM-dependent_MTases_sf"/>
</dbReference>
<dbReference type="InterPro" id="IPR036736">
    <property type="entry name" value="ACP-like_sf"/>
</dbReference>
<keyword evidence="2" id="KW-0597">Phosphoprotein</keyword>
<dbReference type="CDD" id="cd02440">
    <property type="entry name" value="AdoMet_MTases"/>
    <property type="match status" value="1"/>
</dbReference>
<dbReference type="InterPro" id="IPR020806">
    <property type="entry name" value="PKS_PP-bd"/>
</dbReference>
<dbReference type="InterPro" id="IPR020841">
    <property type="entry name" value="PKS_Beta-ketoAc_synthase_dom"/>
</dbReference>
<dbReference type="SUPFAM" id="SSF53335">
    <property type="entry name" value="S-adenosyl-L-methionine-dependent methyltransferases"/>
    <property type="match status" value="1"/>
</dbReference>
<dbReference type="Gene3D" id="3.30.70.3290">
    <property type="match status" value="1"/>
</dbReference>
<dbReference type="Pfam" id="PF07993">
    <property type="entry name" value="NAD_binding_4"/>
    <property type="match status" value="1"/>
</dbReference>
<evidence type="ECO:0000259" key="9">
    <source>
        <dbReference type="PROSITE" id="PS52004"/>
    </source>
</evidence>
<dbReference type="SMART" id="SM00827">
    <property type="entry name" value="PKS_AT"/>
    <property type="match status" value="1"/>
</dbReference>
<dbReference type="Pfam" id="PF02801">
    <property type="entry name" value="Ketoacyl-synt_C"/>
    <property type="match status" value="1"/>
</dbReference>
<dbReference type="InterPro" id="IPR014031">
    <property type="entry name" value="Ketoacyl_synth_C"/>
</dbReference>
<dbReference type="Pfam" id="PF00550">
    <property type="entry name" value="PP-binding"/>
    <property type="match status" value="2"/>
</dbReference>
<protein>
    <submittedName>
        <fullName evidence="11">Type I Iterative PKS</fullName>
    </submittedName>
</protein>
<dbReference type="PANTHER" id="PTHR45681:SF6">
    <property type="entry name" value="POLYKETIDE SYNTHASE 37"/>
    <property type="match status" value="1"/>
</dbReference>
<dbReference type="PROSITE" id="PS00012">
    <property type="entry name" value="PHOSPHOPANTETHEINE"/>
    <property type="match status" value="1"/>
</dbReference>
<feature type="region of interest" description="Disordered" evidence="7">
    <location>
        <begin position="1550"/>
        <end position="1584"/>
    </location>
</feature>
<dbReference type="Gene3D" id="3.10.129.110">
    <property type="entry name" value="Polyketide synthase dehydratase"/>
    <property type="match status" value="1"/>
</dbReference>
<evidence type="ECO:0000256" key="6">
    <source>
        <dbReference type="PROSITE-ProRule" id="PRU01363"/>
    </source>
</evidence>
<feature type="active site" description="Proton donor; for dehydratase activity" evidence="6">
    <location>
        <position position="1310"/>
    </location>
</feature>
<dbReference type="InterPro" id="IPR050444">
    <property type="entry name" value="Polyketide_Synthase"/>
</dbReference>
<dbReference type="SUPFAM" id="SSF55048">
    <property type="entry name" value="Probable ACP-binding domain of malonyl-CoA ACP transacylase"/>
    <property type="match status" value="1"/>
</dbReference>
<dbReference type="PANTHER" id="PTHR45681">
    <property type="entry name" value="POLYKETIDE SYNTHASE 44-RELATED"/>
    <property type="match status" value="1"/>
</dbReference>
<keyword evidence="3" id="KW-0808">Transferase</keyword>
<evidence type="ECO:0000313" key="12">
    <source>
        <dbReference type="Proteomes" id="UP001430848"/>
    </source>
</evidence>
<feature type="compositionally biased region" description="Polar residues" evidence="7">
    <location>
        <begin position="1560"/>
        <end position="1579"/>
    </location>
</feature>
<dbReference type="InterPro" id="IPR009081">
    <property type="entry name" value="PP-bd_ACP"/>
</dbReference>
<dbReference type="InterPro" id="IPR001227">
    <property type="entry name" value="Ac_transferase_dom_sf"/>
</dbReference>
<dbReference type="PROSITE" id="PS50075">
    <property type="entry name" value="CARRIER"/>
    <property type="match status" value="2"/>
</dbReference>
<evidence type="ECO:0000256" key="1">
    <source>
        <dbReference type="ARBA" id="ARBA00022450"/>
    </source>
</evidence>
<dbReference type="SMART" id="SM00823">
    <property type="entry name" value="PKS_PP"/>
    <property type="match status" value="2"/>
</dbReference>
<dbReference type="InterPro" id="IPR014030">
    <property type="entry name" value="Ketoacyl_synth_N"/>
</dbReference>
<organism evidence="11 12">
    <name type="scientific">Diaporthe eres</name>
    <name type="common">Phomopsis oblonga</name>
    <dbReference type="NCBI Taxonomy" id="83184"/>
    <lineage>
        <taxon>Eukaryota</taxon>
        <taxon>Fungi</taxon>
        <taxon>Dikarya</taxon>
        <taxon>Ascomycota</taxon>
        <taxon>Pezizomycotina</taxon>
        <taxon>Sordariomycetes</taxon>
        <taxon>Sordariomycetidae</taxon>
        <taxon>Diaporthales</taxon>
        <taxon>Diaporthaceae</taxon>
        <taxon>Diaporthe</taxon>
        <taxon>Diaporthe eres species complex</taxon>
    </lineage>
</organism>
<evidence type="ECO:0000256" key="5">
    <source>
        <dbReference type="ARBA" id="ARBA00023315"/>
    </source>
</evidence>
<dbReference type="InterPro" id="IPR036291">
    <property type="entry name" value="NAD(P)-bd_dom_sf"/>
</dbReference>
<feature type="domain" description="Ketosynthase family 3 (KS3)" evidence="9">
    <location>
        <begin position="177"/>
        <end position="597"/>
    </location>
</feature>
<dbReference type="Proteomes" id="UP001430848">
    <property type="component" value="Unassembled WGS sequence"/>
</dbReference>
<evidence type="ECO:0000256" key="2">
    <source>
        <dbReference type="ARBA" id="ARBA00022553"/>
    </source>
</evidence>
<keyword evidence="12" id="KW-1185">Reference proteome</keyword>
<dbReference type="Gene3D" id="3.40.47.10">
    <property type="match status" value="1"/>
</dbReference>
<dbReference type="InterPro" id="IPR016036">
    <property type="entry name" value="Malonyl_transacylase_ACP-bd"/>
</dbReference>
<evidence type="ECO:0000256" key="4">
    <source>
        <dbReference type="ARBA" id="ARBA00023268"/>
    </source>
</evidence>
<dbReference type="Pfam" id="PF08242">
    <property type="entry name" value="Methyltransf_12"/>
    <property type="match status" value="1"/>
</dbReference>
<dbReference type="InterPro" id="IPR049900">
    <property type="entry name" value="PKS_mFAS_DH"/>
</dbReference>
<dbReference type="Pfam" id="PF00109">
    <property type="entry name" value="ketoacyl-synt"/>
    <property type="match status" value="1"/>
</dbReference>
<proteinExistence type="predicted"/>
<keyword evidence="1" id="KW-0596">Phosphopantetheine</keyword>
<feature type="region of interest" description="C-terminal hotdog fold" evidence="6">
    <location>
        <begin position="1253"/>
        <end position="1401"/>
    </location>
</feature>
<evidence type="ECO:0000256" key="7">
    <source>
        <dbReference type="SAM" id="MobiDB-lite"/>
    </source>
</evidence>
<keyword evidence="4" id="KW-0511">Multifunctional enzyme</keyword>
<dbReference type="InterPro" id="IPR016039">
    <property type="entry name" value="Thiolase-like"/>
</dbReference>
<dbReference type="Pfam" id="PF18558">
    <property type="entry name" value="HTH_51"/>
    <property type="match status" value="1"/>
</dbReference>
<feature type="domain" description="Carrier" evidence="8">
    <location>
        <begin position="1462"/>
        <end position="1536"/>
    </location>
</feature>
<name>A0ABR1NT68_DIAER</name>
<dbReference type="InterPro" id="IPR013217">
    <property type="entry name" value="Methyltransf_12"/>
</dbReference>
<feature type="domain" description="PKS/mFAS DH" evidence="10">
    <location>
        <begin position="1093"/>
        <end position="1401"/>
    </location>
</feature>
<accession>A0ABR1NT68</accession>
<feature type="active site" description="Proton acceptor; for dehydratase activity" evidence="6">
    <location>
        <position position="1129"/>
    </location>
</feature>